<proteinExistence type="predicted"/>
<dbReference type="Proteomes" id="UP000288805">
    <property type="component" value="Unassembled WGS sequence"/>
</dbReference>
<sequence length="82" mass="9474">MGGALEEKPHLVKSLTICKDKKEGLGIKELSIFKKAFLGTWFWRFTLGKDMLVDKGQSGAVMFHERTLFHLYSPWQLPRRHG</sequence>
<name>A0A438CIP2_VITVI</name>
<dbReference type="EMBL" id="QGNW01002207">
    <property type="protein sequence ID" value="RVW23081.1"/>
    <property type="molecule type" value="Genomic_DNA"/>
</dbReference>
<evidence type="ECO:0000313" key="2">
    <source>
        <dbReference type="Proteomes" id="UP000288805"/>
    </source>
</evidence>
<organism evidence="1 2">
    <name type="scientific">Vitis vinifera</name>
    <name type="common">Grape</name>
    <dbReference type="NCBI Taxonomy" id="29760"/>
    <lineage>
        <taxon>Eukaryota</taxon>
        <taxon>Viridiplantae</taxon>
        <taxon>Streptophyta</taxon>
        <taxon>Embryophyta</taxon>
        <taxon>Tracheophyta</taxon>
        <taxon>Spermatophyta</taxon>
        <taxon>Magnoliopsida</taxon>
        <taxon>eudicotyledons</taxon>
        <taxon>Gunneridae</taxon>
        <taxon>Pentapetalae</taxon>
        <taxon>rosids</taxon>
        <taxon>Vitales</taxon>
        <taxon>Vitaceae</taxon>
        <taxon>Viteae</taxon>
        <taxon>Vitis</taxon>
    </lineage>
</organism>
<accession>A0A438CIP2</accession>
<protein>
    <submittedName>
        <fullName evidence="1">Uncharacterized protein</fullName>
    </submittedName>
</protein>
<evidence type="ECO:0000313" key="1">
    <source>
        <dbReference type="EMBL" id="RVW23081.1"/>
    </source>
</evidence>
<comment type="caution">
    <text evidence="1">The sequence shown here is derived from an EMBL/GenBank/DDBJ whole genome shotgun (WGS) entry which is preliminary data.</text>
</comment>
<gene>
    <name evidence="1" type="ORF">CK203_099979</name>
</gene>
<reference evidence="1 2" key="1">
    <citation type="journal article" date="2018" name="PLoS Genet.">
        <title>Population sequencing reveals clonal diversity and ancestral inbreeding in the grapevine cultivar Chardonnay.</title>
        <authorList>
            <person name="Roach M.J."/>
            <person name="Johnson D.L."/>
            <person name="Bohlmann J."/>
            <person name="van Vuuren H.J."/>
            <person name="Jones S.J."/>
            <person name="Pretorius I.S."/>
            <person name="Schmidt S.A."/>
            <person name="Borneman A.R."/>
        </authorList>
    </citation>
    <scope>NUCLEOTIDE SEQUENCE [LARGE SCALE GENOMIC DNA]</scope>
    <source>
        <strain evidence="2">cv. Chardonnay</strain>
        <tissue evidence="1">Leaf</tissue>
    </source>
</reference>
<dbReference type="AlphaFoldDB" id="A0A438CIP2"/>